<dbReference type="RefSeq" id="WP_071564217.1">
    <property type="nucleotide sequence ID" value="NZ_MIQH01000520.1"/>
</dbReference>
<evidence type="ECO:0000313" key="2">
    <source>
        <dbReference type="EMBL" id="OIR24773.1"/>
    </source>
</evidence>
<comment type="caution">
    <text evidence="2">The sequence shown here is derived from an EMBL/GenBank/DDBJ whole genome shotgun (WGS) entry which is preliminary data.</text>
</comment>
<accession>A0A1J5UFS9</accession>
<proteinExistence type="predicted"/>
<sequence length="143" mass="16295">MKKHNKTWTRLIFLLCIISVALSKNSSAADFVYKKILLTQPINLVNIESYVNEILVVEPNFMIVKINKNTVIPGISLSPTKESDFIQRRVDIYFQDKQQLAYILKAGVDIFHKTKQKIVGRAFDAQIKQLEALGLTIFVGDNL</sequence>
<name>A0A1J5UFS9_9GAMM</name>
<dbReference type="OrthoDB" id="9786781at2"/>
<organism evidence="2 3">
    <name type="scientific">Bathymodiolus thermophilus thioautotrophic gill symbiont</name>
    <dbReference type="NCBI Taxonomy" id="2360"/>
    <lineage>
        <taxon>Bacteria</taxon>
        <taxon>Pseudomonadati</taxon>
        <taxon>Pseudomonadota</taxon>
        <taxon>Gammaproteobacteria</taxon>
        <taxon>sulfur-oxidizing symbionts</taxon>
    </lineage>
</organism>
<dbReference type="Proteomes" id="UP000182798">
    <property type="component" value="Unassembled WGS sequence"/>
</dbReference>
<evidence type="ECO:0000256" key="1">
    <source>
        <dbReference type="SAM" id="SignalP"/>
    </source>
</evidence>
<feature type="chain" id="PRO_5009635960" evidence="1">
    <location>
        <begin position="29"/>
        <end position="143"/>
    </location>
</feature>
<gene>
    <name evidence="2" type="ORF">BGC33_11760</name>
</gene>
<keyword evidence="1" id="KW-0732">Signal</keyword>
<dbReference type="EMBL" id="MIQH01000520">
    <property type="protein sequence ID" value="OIR24773.1"/>
    <property type="molecule type" value="Genomic_DNA"/>
</dbReference>
<protein>
    <submittedName>
        <fullName evidence="2">Uncharacterized protein</fullName>
    </submittedName>
</protein>
<dbReference type="AlphaFoldDB" id="A0A1J5UFS9"/>
<reference evidence="3" key="1">
    <citation type="submission" date="2016-09" db="EMBL/GenBank/DDBJ databases">
        <title>Genome Sequence of Bathymodiolus thermophilus sulfur-oxidizing gill endosymbiont.</title>
        <authorList>
            <person name="Ponnudurai R."/>
            <person name="Kleiner M."/>
            <person name="Sayavedra L."/>
            <person name="Thuermer A."/>
            <person name="Felbeck H."/>
            <person name="Schlueter R."/>
            <person name="Schweder T."/>
            <person name="Markert S."/>
        </authorList>
    </citation>
    <scope>NUCLEOTIDE SEQUENCE [LARGE SCALE GENOMIC DNA]</scope>
    <source>
        <strain evidence="3">BAT/CrabSpa'14</strain>
    </source>
</reference>
<feature type="signal peptide" evidence="1">
    <location>
        <begin position="1"/>
        <end position="28"/>
    </location>
</feature>
<evidence type="ECO:0000313" key="3">
    <source>
        <dbReference type="Proteomes" id="UP000182798"/>
    </source>
</evidence>